<dbReference type="HOGENOM" id="CLU_2795752_0_0_1"/>
<accession>F2PGF6</accession>
<dbReference type="AlphaFoldDB" id="F2PGF6"/>
<keyword evidence="2" id="KW-1185">Reference proteome</keyword>
<reference evidence="2" key="1">
    <citation type="journal article" date="2012" name="MBio">
        <title>Comparative genome analysis of Trichophyton rubrum and related dermatophytes reveals candidate genes involved in infection.</title>
        <authorList>
            <person name="Martinez D.A."/>
            <person name="Oliver B.G."/>
            <person name="Graeser Y."/>
            <person name="Goldberg J.M."/>
            <person name="Li W."/>
            <person name="Martinez-Rossi N.M."/>
            <person name="Monod M."/>
            <person name="Shelest E."/>
            <person name="Barton R.C."/>
            <person name="Birch E."/>
            <person name="Brakhage A.A."/>
            <person name="Chen Z."/>
            <person name="Gurr S.J."/>
            <person name="Heiman D."/>
            <person name="Heitman J."/>
            <person name="Kosti I."/>
            <person name="Rossi A."/>
            <person name="Saif S."/>
            <person name="Samalova M."/>
            <person name="Saunders C.W."/>
            <person name="Shea T."/>
            <person name="Summerbell R.C."/>
            <person name="Xu J."/>
            <person name="Young S."/>
            <person name="Zeng Q."/>
            <person name="Birren B.W."/>
            <person name="Cuomo C.A."/>
            <person name="White T.C."/>
        </authorList>
    </citation>
    <scope>NUCLEOTIDE SEQUENCE [LARGE SCALE GENOMIC DNA]</scope>
    <source>
        <strain evidence="2">ATCC MYA-4606 / CBS 127.97</strain>
    </source>
</reference>
<name>F2PGF6_TRIEC</name>
<dbReference type="EMBL" id="DS995718">
    <property type="protein sequence ID" value="EGE00974.1"/>
    <property type="molecule type" value="Genomic_DNA"/>
</dbReference>
<evidence type="ECO:0000313" key="2">
    <source>
        <dbReference type="Proteomes" id="UP000009169"/>
    </source>
</evidence>
<proteinExistence type="predicted"/>
<sequence>MFCQRFGVDLGNALRAKSTIMGGISCSLTGNLVRTTGLLHQALCEFRTSTRLMMGNDVNGLELRIKAG</sequence>
<dbReference type="Proteomes" id="UP000009169">
    <property type="component" value="Unassembled WGS sequence"/>
</dbReference>
<evidence type="ECO:0000313" key="1">
    <source>
        <dbReference type="EMBL" id="EGE00974.1"/>
    </source>
</evidence>
<organism evidence="1 2">
    <name type="scientific">Trichophyton equinum (strain ATCC MYA-4606 / CBS 127.97)</name>
    <name type="common">Horse ringworm fungus</name>
    <dbReference type="NCBI Taxonomy" id="559882"/>
    <lineage>
        <taxon>Eukaryota</taxon>
        <taxon>Fungi</taxon>
        <taxon>Dikarya</taxon>
        <taxon>Ascomycota</taxon>
        <taxon>Pezizomycotina</taxon>
        <taxon>Eurotiomycetes</taxon>
        <taxon>Eurotiomycetidae</taxon>
        <taxon>Onygenales</taxon>
        <taxon>Arthrodermataceae</taxon>
        <taxon>Trichophyton</taxon>
    </lineage>
</organism>
<gene>
    <name evidence="1" type="ORF">TEQG_00029</name>
</gene>
<dbReference type="VEuPathDB" id="FungiDB:TEQG_00029"/>
<protein>
    <submittedName>
        <fullName evidence="1">Uncharacterized protein</fullName>
    </submittedName>
</protein>